<evidence type="ECO:0000256" key="1">
    <source>
        <dbReference type="SAM" id="MobiDB-lite"/>
    </source>
</evidence>
<accession>A0A0N5CAY5</accession>
<dbReference type="AlphaFoldDB" id="A0A0N5CAY5"/>
<evidence type="ECO:0000259" key="2">
    <source>
        <dbReference type="Pfam" id="PF00188"/>
    </source>
</evidence>
<proteinExistence type="predicted"/>
<feature type="domain" description="SCP" evidence="2">
    <location>
        <begin position="119"/>
        <end position="227"/>
    </location>
</feature>
<evidence type="ECO:0000313" key="3">
    <source>
        <dbReference type="Proteomes" id="UP000046392"/>
    </source>
</evidence>
<evidence type="ECO:0000313" key="4">
    <source>
        <dbReference type="WBParaSite" id="SPAL_0001505100.1"/>
    </source>
</evidence>
<dbReference type="InterPro" id="IPR014044">
    <property type="entry name" value="CAP_dom"/>
</dbReference>
<dbReference type="Proteomes" id="UP000046392">
    <property type="component" value="Unplaced"/>
</dbReference>
<dbReference type="WBParaSite" id="SPAL_0001505100.1">
    <property type="protein sequence ID" value="SPAL_0001505100.1"/>
    <property type="gene ID" value="SPAL_0001505100"/>
</dbReference>
<reference evidence="4" key="1">
    <citation type="submission" date="2017-02" db="UniProtKB">
        <authorList>
            <consortium name="WormBaseParasite"/>
        </authorList>
    </citation>
    <scope>IDENTIFICATION</scope>
</reference>
<dbReference type="SUPFAM" id="SSF55797">
    <property type="entry name" value="PR-1-like"/>
    <property type="match status" value="1"/>
</dbReference>
<dbReference type="Pfam" id="PF00188">
    <property type="entry name" value="CAP"/>
    <property type="match status" value="1"/>
</dbReference>
<feature type="compositionally biased region" description="Basic and acidic residues" evidence="1">
    <location>
        <begin position="71"/>
        <end position="100"/>
    </location>
</feature>
<feature type="compositionally biased region" description="Basic residues" evidence="1">
    <location>
        <begin position="60"/>
        <end position="70"/>
    </location>
</feature>
<name>A0A0N5CAY5_STREA</name>
<feature type="region of interest" description="Disordered" evidence="1">
    <location>
        <begin position="54"/>
        <end position="105"/>
    </location>
</feature>
<keyword evidence="3" id="KW-1185">Reference proteome</keyword>
<organism evidence="3 4">
    <name type="scientific">Strongyloides papillosus</name>
    <name type="common">Intestinal threadworm</name>
    <dbReference type="NCBI Taxonomy" id="174720"/>
    <lineage>
        <taxon>Eukaryota</taxon>
        <taxon>Metazoa</taxon>
        <taxon>Ecdysozoa</taxon>
        <taxon>Nematoda</taxon>
        <taxon>Chromadorea</taxon>
        <taxon>Rhabditida</taxon>
        <taxon>Tylenchina</taxon>
        <taxon>Panagrolaimomorpha</taxon>
        <taxon>Strongyloidoidea</taxon>
        <taxon>Strongyloididae</taxon>
        <taxon>Strongyloides</taxon>
    </lineage>
</organism>
<dbReference type="InterPro" id="IPR035940">
    <property type="entry name" value="CAP_sf"/>
</dbReference>
<sequence length="248" mass="29315">MLFIGYQAYENKEAGRNRAMSNLEPNNESYSSRNIIDDCLMSCMTNRYYENNDQQERQAIMKKKKVKSMKSKTEASKSKKEDTTKKREKDITERPEESTIKKPRKKRSKYIKMKYELYDKINELREKYSLKPLEVNKTLSIQLQKYAYKFMKADKTLKPLRPPLEELYYYCYPGKDYDPIRKWSQDGYLLTDNSFINSEIDSSYTKLLWKTSTHIGCGVYGDEYGIVTFCRITPIANIIGLRETSILD</sequence>
<dbReference type="Gene3D" id="3.40.33.10">
    <property type="entry name" value="CAP"/>
    <property type="match status" value="1"/>
</dbReference>
<protein>
    <submittedName>
        <fullName evidence="4">SCP domain-containing protein</fullName>
    </submittedName>
</protein>